<dbReference type="Proteomes" id="UP000299102">
    <property type="component" value="Unassembled WGS sequence"/>
</dbReference>
<comment type="caution">
    <text evidence="1">The sequence shown here is derived from an EMBL/GenBank/DDBJ whole genome shotgun (WGS) entry which is preliminary data.</text>
</comment>
<name>A0A4C1ZGA6_EUMVA</name>
<dbReference type="EMBL" id="BGZK01001869">
    <property type="protein sequence ID" value="GBP87546.1"/>
    <property type="molecule type" value="Genomic_DNA"/>
</dbReference>
<gene>
    <name evidence="1" type="ORF">EVAR_65167_1</name>
</gene>
<dbReference type="AlphaFoldDB" id="A0A4C1ZGA6"/>
<keyword evidence="2" id="KW-1185">Reference proteome</keyword>
<evidence type="ECO:0000313" key="2">
    <source>
        <dbReference type="Proteomes" id="UP000299102"/>
    </source>
</evidence>
<dbReference type="InterPro" id="IPR036875">
    <property type="entry name" value="Znf_CCHC_sf"/>
</dbReference>
<evidence type="ECO:0008006" key="3">
    <source>
        <dbReference type="Google" id="ProtNLM"/>
    </source>
</evidence>
<dbReference type="GO" id="GO:0003676">
    <property type="term" value="F:nucleic acid binding"/>
    <property type="evidence" value="ECO:0007669"/>
    <property type="project" value="InterPro"/>
</dbReference>
<dbReference type="GO" id="GO:0008270">
    <property type="term" value="F:zinc ion binding"/>
    <property type="evidence" value="ECO:0007669"/>
    <property type="project" value="InterPro"/>
</dbReference>
<dbReference type="OrthoDB" id="8123886at2759"/>
<proteinExistence type="predicted"/>
<reference evidence="1 2" key="1">
    <citation type="journal article" date="2019" name="Commun. Biol.">
        <title>The bagworm genome reveals a unique fibroin gene that provides high tensile strength.</title>
        <authorList>
            <person name="Kono N."/>
            <person name="Nakamura H."/>
            <person name="Ohtoshi R."/>
            <person name="Tomita M."/>
            <person name="Numata K."/>
            <person name="Arakawa K."/>
        </authorList>
    </citation>
    <scope>NUCLEOTIDE SEQUENCE [LARGE SCALE GENOMIC DNA]</scope>
</reference>
<dbReference type="Gene3D" id="4.10.60.10">
    <property type="entry name" value="Zinc finger, CCHC-type"/>
    <property type="match status" value="1"/>
</dbReference>
<organism evidence="1 2">
    <name type="scientific">Eumeta variegata</name>
    <name type="common">Bagworm moth</name>
    <name type="synonym">Eumeta japonica</name>
    <dbReference type="NCBI Taxonomy" id="151549"/>
    <lineage>
        <taxon>Eukaryota</taxon>
        <taxon>Metazoa</taxon>
        <taxon>Ecdysozoa</taxon>
        <taxon>Arthropoda</taxon>
        <taxon>Hexapoda</taxon>
        <taxon>Insecta</taxon>
        <taxon>Pterygota</taxon>
        <taxon>Neoptera</taxon>
        <taxon>Endopterygota</taxon>
        <taxon>Lepidoptera</taxon>
        <taxon>Glossata</taxon>
        <taxon>Ditrysia</taxon>
        <taxon>Tineoidea</taxon>
        <taxon>Psychidae</taxon>
        <taxon>Oiketicinae</taxon>
        <taxon>Eumeta</taxon>
    </lineage>
</organism>
<dbReference type="SUPFAM" id="SSF57756">
    <property type="entry name" value="Retrovirus zinc finger-like domains"/>
    <property type="match status" value="1"/>
</dbReference>
<sequence length="137" mass="15484">MYAGSTGRSPYRKRVPGQCHRCQMYGHAAANCYAQPRCVKCLVPHWTKDCERFRNQETDKALQWVEPQSIITALSYCCPMDIPPLTNIEATACRLSTIGHGVLTLVHITTVVENSSRKVPAKSDRKELPRDVIELIR</sequence>
<evidence type="ECO:0000313" key="1">
    <source>
        <dbReference type="EMBL" id="GBP87546.1"/>
    </source>
</evidence>
<accession>A0A4C1ZGA6</accession>
<protein>
    <recommendedName>
        <fullName evidence="3">Nucleic-acid-binding protein from transposon X-element</fullName>
    </recommendedName>
</protein>